<keyword evidence="5 11" id="KW-0547">Nucleotide-binding</keyword>
<evidence type="ECO:0000256" key="6">
    <source>
        <dbReference type="ARBA" id="ARBA00022840"/>
    </source>
</evidence>
<evidence type="ECO:0000256" key="1">
    <source>
        <dbReference type="ARBA" id="ARBA00022490"/>
    </source>
</evidence>
<dbReference type="HAMAP" id="MF_00144">
    <property type="entry name" value="tRNA_thiouridyl_MnmA"/>
    <property type="match status" value="1"/>
</dbReference>
<dbReference type="eggNOG" id="COG0482">
    <property type="taxonomic scope" value="Bacteria"/>
</dbReference>
<comment type="function">
    <text evidence="10 11">Catalyzes the 2-thiolation of uridine at the wobble position (U34) of tRNA, leading to the formation of s(2)U34.</text>
</comment>
<dbReference type="InterPro" id="IPR004506">
    <property type="entry name" value="MnmA-like"/>
</dbReference>
<dbReference type="CDD" id="cd01998">
    <property type="entry name" value="MnmA_TRMU-like"/>
    <property type="match status" value="1"/>
</dbReference>
<protein>
    <recommendedName>
        <fullName evidence="11">tRNA-specific 2-thiouridylase MnmA</fullName>
        <ecNumber evidence="11">2.8.1.13</ecNumber>
    </recommendedName>
</protein>
<dbReference type="InterPro" id="IPR046885">
    <property type="entry name" value="MnmA-like_C"/>
</dbReference>
<dbReference type="OrthoDB" id="9800696at2"/>
<comment type="caution">
    <text evidence="11">Lacks conserved residue(s) required for the propagation of feature annotation.</text>
</comment>
<dbReference type="EMBL" id="ADGQ01000034">
    <property type="protein sequence ID" value="EFM64981.1"/>
    <property type="molecule type" value="Genomic_DNA"/>
</dbReference>
<evidence type="ECO:0000256" key="5">
    <source>
        <dbReference type="ARBA" id="ARBA00022741"/>
    </source>
</evidence>
<feature type="domain" description="tRNA-specific 2-thiouridylase MnmA-like C-terminal" evidence="12">
    <location>
        <begin position="272"/>
        <end position="349"/>
    </location>
</feature>
<keyword evidence="8" id="KW-1015">Disulfide bond</keyword>
<comment type="subcellular location">
    <subcellularLocation>
        <location evidence="11">Cytoplasm</location>
    </subcellularLocation>
</comment>
<dbReference type="PANTHER" id="PTHR11933:SF5">
    <property type="entry name" value="MITOCHONDRIAL TRNA-SPECIFIC 2-THIOURIDYLASE 1"/>
    <property type="match status" value="1"/>
</dbReference>
<dbReference type="Pfam" id="PF20259">
    <property type="entry name" value="tRNA_Me_trans_M"/>
    <property type="match status" value="1"/>
</dbReference>
<dbReference type="Gene3D" id="2.40.30.10">
    <property type="entry name" value="Translation factors"/>
    <property type="match status" value="1"/>
</dbReference>
<evidence type="ECO:0000256" key="8">
    <source>
        <dbReference type="ARBA" id="ARBA00023157"/>
    </source>
</evidence>
<feature type="binding site" evidence="11">
    <location>
        <position position="33"/>
    </location>
    <ligand>
        <name>ATP</name>
        <dbReference type="ChEBI" id="CHEBI:30616"/>
    </ligand>
</feature>
<evidence type="ECO:0000256" key="7">
    <source>
        <dbReference type="ARBA" id="ARBA00022884"/>
    </source>
</evidence>
<name>E0E298_9FIRM</name>
<comment type="similarity">
    <text evidence="11">Belongs to the MnmA/TRMU family.</text>
</comment>
<evidence type="ECO:0000256" key="11">
    <source>
        <dbReference type="HAMAP-Rule" id="MF_00144"/>
    </source>
</evidence>
<keyword evidence="2 11" id="KW-0820">tRNA-binding</keyword>
<organism evidence="14 15">
    <name type="scientific">Peptostreptococcus stomatis DSM 17678</name>
    <dbReference type="NCBI Taxonomy" id="596315"/>
    <lineage>
        <taxon>Bacteria</taxon>
        <taxon>Bacillati</taxon>
        <taxon>Bacillota</taxon>
        <taxon>Clostridia</taxon>
        <taxon>Peptostreptococcales</taxon>
        <taxon>Peptostreptococcaceae</taxon>
        <taxon>Peptostreptococcus</taxon>
    </lineage>
</organism>
<dbReference type="FunFam" id="2.30.30.280:FF:000001">
    <property type="entry name" value="tRNA-specific 2-thiouridylase MnmA"/>
    <property type="match status" value="1"/>
</dbReference>
<dbReference type="GeneID" id="84800345"/>
<keyword evidence="6 11" id="KW-0067">ATP-binding</keyword>
<keyword evidence="3 11" id="KW-0808">Transferase</keyword>
<evidence type="ECO:0000259" key="12">
    <source>
        <dbReference type="Pfam" id="PF20258"/>
    </source>
</evidence>
<dbReference type="Pfam" id="PF03054">
    <property type="entry name" value="tRNA_Me_trans"/>
    <property type="match status" value="1"/>
</dbReference>
<gene>
    <name evidence="14" type="primary">trmU</name>
    <name evidence="11" type="synonym">mnmA</name>
    <name evidence="14" type="ORF">HMPREF0634_1466</name>
</gene>
<dbReference type="PANTHER" id="PTHR11933">
    <property type="entry name" value="TRNA 5-METHYLAMINOMETHYL-2-THIOURIDYLATE -METHYLTRANSFERASE"/>
    <property type="match status" value="1"/>
</dbReference>
<proteinExistence type="inferred from homology"/>
<evidence type="ECO:0000313" key="14">
    <source>
        <dbReference type="EMBL" id="EFM64981.1"/>
    </source>
</evidence>
<dbReference type="NCBIfam" id="NF001138">
    <property type="entry name" value="PRK00143.1"/>
    <property type="match status" value="1"/>
</dbReference>
<feature type="binding site" evidence="11">
    <location>
        <position position="118"/>
    </location>
    <ligand>
        <name>ATP</name>
        <dbReference type="ChEBI" id="CHEBI:30616"/>
    </ligand>
</feature>
<dbReference type="Pfam" id="PF20258">
    <property type="entry name" value="tRNA_Me_trans_C"/>
    <property type="match status" value="1"/>
</dbReference>
<keyword evidence="1 11" id="KW-0963">Cytoplasm</keyword>
<feature type="binding site" evidence="11">
    <location>
        <begin position="7"/>
        <end position="14"/>
    </location>
    <ligand>
        <name>ATP</name>
        <dbReference type="ChEBI" id="CHEBI:30616"/>
    </ligand>
</feature>
<dbReference type="GO" id="GO:0103016">
    <property type="term" value="F:tRNA-uridine 2-sulfurtransferase activity"/>
    <property type="evidence" value="ECO:0007669"/>
    <property type="project" value="UniProtKB-EC"/>
</dbReference>
<evidence type="ECO:0000313" key="15">
    <source>
        <dbReference type="Proteomes" id="UP000003244"/>
    </source>
</evidence>
<evidence type="ECO:0000259" key="13">
    <source>
        <dbReference type="Pfam" id="PF20259"/>
    </source>
</evidence>
<dbReference type="RefSeq" id="WP_007788927.1">
    <property type="nucleotide sequence ID" value="NZ_ADGQ01000034.1"/>
</dbReference>
<dbReference type="InterPro" id="IPR023382">
    <property type="entry name" value="MnmA-like_central_sf"/>
</dbReference>
<dbReference type="FunFam" id="3.40.50.620:FF:000115">
    <property type="entry name" value="tRNA-specific 2-thiouridylase MnmA"/>
    <property type="match status" value="1"/>
</dbReference>
<dbReference type="GO" id="GO:0032259">
    <property type="term" value="P:methylation"/>
    <property type="evidence" value="ECO:0007669"/>
    <property type="project" value="UniProtKB-KW"/>
</dbReference>
<keyword evidence="14" id="KW-0489">Methyltransferase</keyword>
<accession>E0E298</accession>
<dbReference type="GO" id="GO:0000049">
    <property type="term" value="F:tRNA binding"/>
    <property type="evidence" value="ECO:0007669"/>
    <property type="project" value="UniProtKB-KW"/>
</dbReference>
<evidence type="ECO:0000256" key="10">
    <source>
        <dbReference type="ARBA" id="ARBA00056575"/>
    </source>
</evidence>
<feature type="site" description="Interaction with tRNA" evidence="11">
    <location>
        <position position="119"/>
    </location>
</feature>
<keyword evidence="4 11" id="KW-0819">tRNA processing</keyword>
<dbReference type="GO" id="GO:0005524">
    <property type="term" value="F:ATP binding"/>
    <property type="evidence" value="ECO:0007669"/>
    <property type="project" value="UniProtKB-KW"/>
</dbReference>
<keyword evidence="7 11" id="KW-0694">RNA-binding</keyword>
<dbReference type="NCBIfam" id="TIGR00420">
    <property type="entry name" value="trmU"/>
    <property type="match status" value="1"/>
</dbReference>
<dbReference type="SUPFAM" id="SSF52402">
    <property type="entry name" value="Adenine nucleotide alpha hydrolases-like"/>
    <property type="match status" value="1"/>
</dbReference>
<sequence length="350" mass="39301">MKRVLLGMSGGVDSSVAAFLLQKEGYEVVGATMALWDFKDGNKDTSIEDARVVCNKLKIDHHVLDFREDFKDLVVDNFIDEYFAGKTPNPCVFCNKTIKFGLLFDKARELGCDYVATGHYALVDFNEKSGKYEIKKASSDSKDQTYVLYNLNQEKLARTLFPIGKYDKDTIRDMAKEIGLEVHNKPDSQDICFIPDHDYEAFLKENSKKKVEVGNFVDRSGKVLGRHKGIISYTIGQRKGLGITFGKPTYVVAINGQDKSIVLGDNDDLFKTSLTARDVNFVEWSQDEVVGPIDVYAKVRYAAKPAQAKVTYIGKYRVRVDFVEPQRAITSGQSVVFYSEDRLLGGGIIE</sequence>
<feature type="region of interest" description="Interaction with tRNA" evidence="11">
    <location>
        <begin position="142"/>
        <end position="144"/>
    </location>
</feature>
<feature type="active site" description="Nucleophile" evidence="11">
    <location>
        <position position="94"/>
    </location>
</feature>
<feature type="active site" description="Cysteine persulfide intermediate" evidence="11">
    <location>
        <position position="192"/>
    </location>
</feature>
<keyword evidence="15" id="KW-1185">Reference proteome</keyword>
<dbReference type="EC" id="2.8.1.13" evidence="11"/>
<dbReference type="GO" id="GO:0008168">
    <property type="term" value="F:methyltransferase activity"/>
    <property type="evidence" value="ECO:0007669"/>
    <property type="project" value="UniProtKB-KW"/>
</dbReference>
<dbReference type="Gene3D" id="2.30.30.280">
    <property type="entry name" value="Adenine nucleotide alpha hydrolases-like domains"/>
    <property type="match status" value="1"/>
</dbReference>
<evidence type="ECO:0000256" key="4">
    <source>
        <dbReference type="ARBA" id="ARBA00022694"/>
    </source>
</evidence>
<dbReference type="InterPro" id="IPR014729">
    <property type="entry name" value="Rossmann-like_a/b/a_fold"/>
</dbReference>
<feature type="site" description="Interaction with tRNA" evidence="11">
    <location>
        <position position="333"/>
    </location>
</feature>
<evidence type="ECO:0000256" key="9">
    <source>
        <dbReference type="ARBA" id="ARBA00051542"/>
    </source>
</evidence>
<evidence type="ECO:0000256" key="2">
    <source>
        <dbReference type="ARBA" id="ARBA00022555"/>
    </source>
</evidence>
<dbReference type="FunFam" id="2.40.30.10:FF:000023">
    <property type="entry name" value="tRNA-specific 2-thiouridylase MnmA"/>
    <property type="match status" value="1"/>
</dbReference>
<evidence type="ECO:0000256" key="3">
    <source>
        <dbReference type="ARBA" id="ARBA00022679"/>
    </source>
</evidence>
<dbReference type="STRING" id="596315.HMPREF0634_1466"/>
<feature type="domain" description="tRNA-specific 2-thiouridylase MnmA-like central" evidence="13">
    <location>
        <begin position="201"/>
        <end position="264"/>
    </location>
</feature>
<dbReference type="AlphaFoldDB" id="E0E298"/>
<dbReference type="GO" id="GO:0005737">
    <property type="term" value="C:cytoplasm"/>
    <property type="evidence" value="ECO:0007669"/>
    <property type="project" value="UniProtKB-SubCell"/>
</dbReference>
<feature type="region of interest" description="Interaction with tRNA" evidence="11">
    <location>
        <begin position="300"/>
        <end position="301"/>
    </location>
</feature>
<dbReference type="GO" id="GO:0002143">
    <property type="term" value="P:tRNA wobble position uridine thiolation"/>
    <property type="evidence" value="ECO:0007669"/>
    <property type="project" value="TreeGrafter"/>
</dbReference>
<comment type="caution">
    <text evidence="14">The sequence shown here is derived from an EMBL/GenBank/DDBJ whole genome shotgun (WGS) entry which is preliminary data.</text>
</comment>
<dbReference type="Proteomes" id="UP000003244">
    <property type="component" value="Unassembled WGS sequence"/>
</dbReference>
<dbReference type="InterPro" id="IPR046884">
    <property type="entry name" value="MnmA-like_central"/>
</dbReference>
<reference evidence="14 15" key="1">
    <citation type="submission" date="2010-08" db="EMBL/GenBank/DDBJ databases">
        <authorList>
            <person name="Harkins D.M."/>
            <person name="Madupu R."/>
            <person name="Durkin A.S."/>
            <person name="Torralba M."/>
            <person name="Methe B."/>
            <person name="Sutton G.G."/>
            <person name="Nelson K.E."/>
        </authorList>
    </citation>
    <scope>NUCLEOTIDE SEQUENCE [LARGE SCALE GENOMIC DNA]</scope>
    <source>
        <strain evidence="14 15">DSM 17678</strain>
    </source>
</reference>
<dbReference type="Gene3D" id="3.40.50.620">
    <property type="entry name" value="HUPs"/>
    <property type="match status" value="1"/>
</dbReference>
<comment type="catalytic activity">
    <reaction evidence="9 11">
        <text>S-sulfanyl-L-cysteinyl-[protein] + uridine(34) in tRNA + AH2 + ATP = 2-thiouridine(34) in tRNA + L-cysteinyl-[protein] + A + AMP + diphosphate + H(+)</text>
        <dbReference type="Rhea" id="RHEA:47032"/>
        <dbReference type="Rhea" id="RHEA-COMP:10131"/>
        <dbReference type="Rhea" id="RHEA-COMP:11726"/>
        <dbReference type="Rhea" id="RHEA-COMP:11727"/>
        <dbReference type="Rhea" id="RHEA-COMP:11728"/>
        <dbReference type="ChEBI" id="CHEBI:13193"/>
        <dbReference type="ChEBI" id="CHEBI:15378"/>
        <dbReference type="ChEBI" id="CHEBI:17499"/>
        <dbReference type="ChEBI" id="CHEBI:29950"/>
        <dbReference type="ChEBI" id="CHEBI:30616"/>
        <dbReference type="ChEBI" id="CHEBI:33019"/>
        <dbReference type="ChEBI" id="CHEBI:61963"/>
        <dbReference type="ChEBI" id="CHEBI:65315"/>
        <dbReference type="ChEBI" id="CHEBI:87170"/>
        <dbReference type="ChEBI" id="CHEBI:456215"/>
        <dbReference type="EC" id="2.8.1.13"/>
    </reaction>
</comment>